<keyword evidence="6" id="KW-0934">Plastid</keyword>
<evidence type="ECO:0000256" key="2">
    <source>
        <dbReference type="ARBA" id="ARBA00022980"/>
    </source>
</evidence>
<evidence type="ECO:0000313" key="6">
    <source>
        <dbReference type="EMBL" id="QOU10612.1"/>
    </source>
</evidence>
<reference evidence="6" key="1">
    <citation type="journal article" date="2020" name="Front. Plant Sci.">
        <title>Comparative Plastid Genomics of Non-Photosynthetic Chrysophytes: Genome Reduction and Compaction.</title>
        <authorList>
            <person name="Kim J.I."/>
            <person name="Jeong M."/>
            <person name="Archibald J.M."/>
            <person name="Shin W."/>
        </authorList>
    </citation>
    <scope>NUCLEOTIDE SEQUENCE</scope>
    <source>
        <strain evidence="6">Jangsampo120217C5</strain>
    </source>
</reference>
<dbReference type="InterPro" id="IPR000702">
    <property type="entry name" value="Ribosomal_uL6-like"/>
</dbReference>
<dbReference type="InterPro" id="IPR002358">
    <property type="entry name" value="Ribosomal_uL6_CS"/>
</dbReference>
<keyword evidence="2 4" id="KW-0689">Ribosomal protein</keyword>
<evidence type="ECO:0000259" key="5">
    <source>
        <dbReference type="Pfam" id="PF00347"/>
    </source>
</evidence>
<evidence type="ECO:0000256" key="4">
    <source>
        <dbReference type="RuleBase" id="RU003869"/>
    </source>
</evidence>
<evidence type="ECO:0000256" key="3">
    <source>
        <dbReference type="ARBA" id="ARBA00023274"/>
    </source>
</evidence>
<feature type="domain" description="Large ribosomal subunit protein uL6 alpha-beta" evidence="5">
    <location>
        <begin position="91"/>
        <end position="164"/>
    </location>
</feature>
<dbReference type="GO" id="GO:0002181">
    <property type="term" value="P:cytoplasmic translation"/>
    <property type="evidence" value="ECO:0007669"/>
    <property type="project" value="TreeGrafter"/>
</dbReference>
<dbReference type="Gene3D" id="3.90.930.12">
    <property type="entry name" value="Ribosomal protein L6, alpha-beta domain"/>
    <property type="match status" value="2"/>
</dbReference>
<dbReference type="InterPro" id="IPR036789">
    <property type="entry name" value="Ribosomal_uL6-like_a/b-dom_sf"/>
</dbReference>
<geneLocation type="plastid" evidence="6"/>
<dbReference type="InterPro" id="IPR020040">
    <property type="entry name" value="Ribosomal_uL6_a/b-dom"/>
</dbReference>
<feature type="domain" description="Large ribosomal subunit protein uL6 alpha-beta" evidence="5">
    <location>
        <begin position="11"/>
        <end position="80"/>
    </location>
</feature>
<organism evidence="6">
    <name type="scientific">Pedospumella sp. Jangsampo120217C5</name>
    <dbReference type="NCBI Taxonomy" id="2782409"/>
    <lineage>
        <taxon>Eukaryota</taxon>
        <taxon>Sar</taxon>
        <taxon>Stramenopiles</taxon>
        <taxon>Ochrophyta</taxon>
        <taxon>Chrysophyceae</taxon>
        <taxon>Chromulinales</taxon>
        <taxon>Chromulinaceae</taxon>
        <taxon>Pedospumella</taxon>
    </lineage>
</organism>
<gene>
    <name evidence="6" type="primary">rpl6</name>
    <name evidence="6" type="ORF">PedoPt_p037</name>
</gene>
<dbReference type="PANTHER" id="PTHR11655">
    <property type="entry name" value="60S/50S RIBOSOMAL PROTEIN L6/L9"/>
    <property type="match status" value="1"/>
</dbReference>
<dbReference type="SUPFAM" id="SSF56053">
    <property type="entry name" value="Ribosomal protein L6"/>
    <property type="match status" value="2"/>
</dbReference>
<dbReference type="GO" id="GO:0003735">
    <property type="term" value="F:structural constituent of ribosome"/>
    <property type="evidence" value="ECO:0007669"/>
    <property type="project" value="InterPro"/>
</dbReference>
<dbReference type="AlphaFoldDB" id="A0A7S6T9S0"/>
<dbReference type="Pfam" id="PF00347">
    <property type="entry name" value="Ribosomal_L6"/>
    <property type="match status" value="2"/>
</dbReference>
<protein>
    <submittedName>
        <fullName evidence="6">Ribosomal protein L6</fullName>
    </submittedName>
</protein>
<dbReference type="GO" id="GO:1990904">
    <property type="term" value="C:ribonucleoprotein complex"/>
    <property type="evidence" value="ECO:0007669"/>
    <property type="project" value="UniProtKB-KW"/>
</dbReference>
<proteinExistence type="inferred from homology"/>
<accession>A0A7S6T9S0</accession>
<dbReference type="GO" id="GO:0005840">
    <property type="term" value="C:ribosome"/>
    <property type="evidence" value="ECO:0007669"/>
    <property type="project" value="UniProtKB-KW"/>
</dbReference>
<dbReference type="GO" id="GO:0019843">
    <property type="term" value="F:rRNA binding"/>
    <property type="evidence" value="ECO:0007669"/>
    <property type="project" value="InterPro"/>
</dbReference>
<dbReference type="InterPro" id="IPR019906">
    <property type="entry name" value="Ribosomal_uL6_bac-type"/>
</dbReference>
<dbReference type="EMBL" id="MN935477">
    <property type="protein sequence ID" value="QOU10612.1"/>
    <property type="molecule type" value="Genomic_DNA"/>
</dbReference>
<keyword evidence="3 4" id="KW-0687">Ribonucleoprotein</keyword>
<comment type="similarity">
    <text evidence="1 4">Belongs to the universal ribosomal protein uL6 family.</text>
</comment>
<name>A0A7S6T9S0_9STRA</name>
<dbReference type="PIRSF" id="PIRSF002162">
    <property type="entry name" value="Ribosomal_L6"/>
    <property type="match status" value="1"/>
</dbReference>
<evidence type="ECO:0000256" key="1">
    <source>
        <dbReference type="ARBA" id="ARBA00009356"/>
    </source>
</evidence>
<dbReference type="PANTHER" id="PTHR11655:SF14">
    <property type="entry name" value="LARGE RIBOSOMAL SUBUNIT PROTEIN UL6M"/>
    <property type="match status" value="1"/>
</dbReference>
<dbReference type="PRINTS" id="PR00059">
    <property type="entry name" value="RIBOSOMALL6"/>
</dbReference>
<dbReference type="NCBIfam" id="TIGR03654">
    <property type="entry name" value="L6_bact"/>
    <property type="match status" value="1"/>
</dbReference>
<sequence length="178" mass="19969">MSRIGKKEIIIPEGVLVSNKGCIFSAQGKYGALEKVFSDCIKFIISENSISLKVIENTQHSRALHGLTRALVQNMITGVAHKYCIVLIAEGVGYKFHKEENCLFLNMGYSHPVKLVIPEEIEVKIESPVKVLISGIDKERIGLFASNVRKFRPPEPYKGKGIRYENEKVLRKVGKRGK</sequence>
<dbReference type="PROSITE" id="PS00525">
    <property type="entry name" value="RIBOSOMAL_L6_1"/>
    <property type="match status" value="1"/>
</dbReference>